<reference evidence="11 12" key="1">
    <citation type="submission" date="2016-11" db="EMBL/GenBank/DDBJ databases">
        <title>Comparative genomics of Acidibacillus ferroxidans species.</title>
        <authorList>
            <person name="Oliveira G."/>
            <person name="Nunes G."/>
            <person name="Oliveira R."/>
            <person name="Araujo F."/>
            <person name="Salim A."/>
            <person name="Scholte L."/>
            <person name="Morais D."/>
            <person name="Nancucheo I."/>
            <person name="Johnson D.B."/>
            <person name="Grail B."/>
            <person name="Bittencourt J."/>
            <person name="Valadares R."/>
        </authorList>
    </citation>
    <scope>NUCLEOTIDE SEQUENCE [LARGE SCALE GENOMIC DNA]</scope>
    <source>
        <strain evidence="11 12">Y002</strain>
    </source>
</reference>
<keyword evidence="12" id="KW-1185">Reference proteome</keyword>
<dbReference type="PANTHER" id="PTHR34476:SF1">
    <property type="entry name" value="DNA-DIRECTED RNA POLYMERASE SUBUNIT OMEGA"/>
    <property type="match status" value="1"/>
</dbReference>
<dbReference type="Pfam" id="PF01192">
    <property type="entry name" value="RNA_pol_Rpb6"/>
    <property type="match status" value="1"/>
</dbReference>
<evidence type="ECO:0000256" key="2">
    <source>
        <dbReference type="ARBA" id="ARBA00012418"/>
    </source>
</evidence>
<dbReference type="GO" id="GO:0003899">
    <property type="term" value="F:DNA-directed RNA polymerase activity"/>
    <property type="evidence" value="ECO:0007669"/>
    <property type="project" value="UniProtKB-UniRule"/>
</dbReference>
<dbReference type="InterPro" id="IPR003716">
    <property type="entry name" value="DNA-dir_RNA_pol_omega"/>
</dbReference>
<dbReference type="HAMAP" id="MF_00366">
    <property type="entry name" value="RNApol_bact_RpoZ"/>
    <property type="match status" value="1"/>
</dbReference>
<keyword evidence="7 10" id="KW-0804">Transcription</keyword>
<dbReference type="AlphaFoldDB" id="A0A2U3D7V9"/>
<evidence type="ECO:0000256" key="1">
    <source>
        <dbReference type="ARBA" id="ARBA00006711"/>
    </source>
</evidence>
<evidence type="ECO:0000256" key="7">
    <source>
        <dbReference type="ARBA" id="ARBA00023163"/>
    </source>
</evidence>
<name>A0A2U3D7V9_SULT2</name>
<protein>
    <recommendedName>
        <fullName evidence="3 10">DNA-directed RNA polymerase subunit omega</fullName>
        <shortName evidence="10">RNAP omega subunit</shortName>
        <ecNumber evidence="2 10">2.7.7.6</ecNumber>
    </recommendedName>
    <alternativeName>
        <fullName evidence="10">RNA polymerase omega subunit</fullName>
    </alternativeName>
    <alternativeName>
        <fullName evidence="8 10">Transcriptase subunit omega</fullName>
    </alternativeName>
</protein>
<accession>A0A2U3D7V9</accession>
<evidence type="ECO:0000256" key="9">
    <source>
        <dbReference type="ARBA" id="ARBA00048552"/>
    </source>
</evidence>
<proteinExistence type="inferred from homology"/>
<evidence type="ECO:0000256" key="5">
    <source>
        <dbReference type="ARBA" id="ARBA00022679"/>
    </source>
</evidence>
<dbReference type="PANTHER" id="PTHR34476">
    <property type="entry name" value="DNA-DIRECTED RNA POLYMERASE SUBUNIT OMEGA"/>
    <property type="match status" value="1"/>
</dbReference>
<dbReference type="GO" id="GO:0006351">
    <property type="term" value="P:DNA-templated transcription"/>
    <property type="evidence" value="ECO:0007669"/>
    <property type="project" value="UniProtKB-UniRule"/>
</dbReference>
<dbReference type="SUPFAM" id="SSF63562">
    <property type="entry name" value="RPB6/omega subunit-like"/>
    <property type="match status" value="1"/>
</dbReference>
<evidence type="ECO:0000313" key="11">
    <source>
        <dbReference type="EMBL" id="PWI57366.1"/>
    </source>
</evidence>
<dbReference type="EC" id="2.7.7.6" evidence="2 10"/>
<comment type="catalytic activity">
    <reaction evidence="9 10">
        <text>RNA(n) + a ribonucleoside 5'-triphosphate = RNA(n+1) + diphosphate</text>
        <dbReference type="Rhea" id="RHEA:21248"/>
        <dbReference type="Rhea" id="RHEA-COMP:14527"/>
        <dbReference type="Rhea" id="RHEA-COMP:17342"/>
        <dbReference type="ChEBI" id="CHEBI:33019"/>
        <dbReference type="ChEBI" id="CHEBI:61557"/>
        <dbReference type="ChEBI" id="CHEBI:140395"/>
        <dbReference type="EC" id="2.7.7.6"/>
    </reaction>
</comment>
<comment type="similarity">
    <text evidence="1 10">Belongs to the RNA polymerase subunit omega family.</text>
</comment>
<gene>
    <name evidence="10" type="primary">rpoZ</name>
    <name evidence="11" type="ORF">BM613_09030</name>
</gene>
<evidence type="ECO:0000256" key="4">
    <source>
        <dbReference type="ARBA" id="ARBA00022478"/>
    </source>
</evidence>
<keyword evidence="4 10" id="KW-0240">DNA-directed RNA polymerase</keyword>
<evidence type="ECO:0000256" key="6">
    <source>
        <dbReference type="ARBA" id="ARBA00022695"/>
    </source>
</evidence>
<dbReference type="GO" id="GO:0000428">
    <property type="term" value="C:DNA-directed RNA polymerase complex"/>
    <property type="evidence" value="ECO:0007669"/>
    <property type="project" value="UniProtKB-KW"/>
</dbReference>
<evidence type="ECO:0000256" key="3">
    <source>
        <dbReference type="ARBA" id="ARBA00013725"/>
    </source>
</evidence>
<dbReference type="SMART" id="SM01409">
    <property type="entry name" value="RNA_pol_Rpb6"/>
    <property type="match status" value="1"/>
</dbReference>
<dbReference type="NCBIfam" id="TIGR00690">
    <property type="entry name" value="rpoZ"/>
    <property type="match status" value="1"/>
</dbReference>
<dbReference type="Proteomes" id="UP000245380">
    <property type="component" value="Unassembled WGS sequence"/>
</dbReference>
<dbReference type="Gene3D" id="3.90.940.10">
    <property type="match status" value="1"/>
</dbReference>
<sequence>MLYPSIDKLIELVDSKYTLVIASSKRARMLQEGARPHATAKSGKFVSVALRELENQSITYIRTREGIK</sequence>
<dbReference type="GO" id="GO:0003677">
    <property type="term" value="F:DNA binding"/>
    <property type="evidence" value="ECO:0007669"/>
    <property type="project" value="UniProtKB-UniRule"/>
</dbReference>
<keyword evidence="5 10" id="KW-0808">Transferase</keyword>
<dbReference type="EMBL" id="MPDK01000014">
    <property type="protein sequence ID" value="PWI57366.1"/>
    <property type="molecule type" value="Genomic_DNA"/>
</dbReference>
<comment type="function">
    <text evidence="10">Promotes RNA polymerase assembly. Latches the N- and C-terminal regions of the beta' subunit thereby facilitating its interaction with the beta and alpha subunits.</text>
</comment>
<comment type="subunit">
    <text evidence="10">The RNAP catalytic core consists of 2 alpha, 1 beta, 1 beta' and 1 omega subunit. When a sigma factor is associated with the core the holoenzyme is formed, which can initiate transcription.</text>
</comment>
<comment type="caution">
    <text evidence="11">The sequence shown here is derived from an EMBL/GenBank/DDBJ whole genome shotgun (WGS) entry which is preliminary data.</text>
</comment>
<evidence type="ECO:0000256" key="10">
    <source>
        <dbReference type="HAMAP-Rule" id="MF_00366"/>
    </source>
</evidence>
<dbReference type="InterPro" id="IPR036161">
    <property type="entry name" value="RPB6/omega-like_sf"/>
</dbReference>
<evidence type="ECO:0000256" key="8">
    <source>
        <dbReference type="ARBA" id="ARBA00029924"/>
    </source>
</evidence>
<evidence type="ECO:0000313" key="12">
    <source>
        <dbReference type="Proteomes" id="UP000245380"/>
    </source>
</evidence>
<organism evidence="11 12">
    <name type="scientific">Sulfoacidibacillus thermotolerans</name>
    <name type="common">Acidibacillus sulfuroxidans</name>
    <dbReference type="NCBI Taxonomy" id="1765684"/>
    <lineage>
        <taxon>Bacteria</taxon>
        <taxon>Bacillati</taxon>
        <taxon>Bacillota</taxon>
        <taxon>Bacilli</taxon>
        <taxon>Bacillales</taxon>
        <taxon>Alicyclobacillaceae</taxon>
        <taxon>Sulfoacidibacillus</taxon>
    </lineage>
</organism>
<dbReference type="InterPro" id="IPR006110">
    <property type="entry name" value="Pol_omega/Rpo6/RPB6"/>
</dbReference>
<keyword evidence="6 10" id="KW-0548">Nucleotidyltransferase</keyword>